<dbReference type="EMBL" id="OOIL02004480">
    <property type="protein sequence ID" value="VFQ92090.1"/>
    <property type="molecule type" value="Genomic_DNA"/>
</dbReference>
<keyword evidence="1" id="KW-0863">Zinc-finger</keyword>
<dbReference type="Proteomes" id="UP000595140">
    <property type="component" value="Unassembled WGS sequence"/>
</dbReference>
<reference evidence="4 5" key="1">
    <citation type="submission" date="2018-04" db="EMBL/GenBank/DDBJ databases">
        <authorList>
            <person name="Vogel A."/>
        </authorList>
    </citation>
    <scope>NUCLEOTIDE SEQUENCE [LARGE SCALE GENOMIC DNA]</scope>
</reference>
<evidence type="ECO:0000313" key="5">
    <source>
        <dbReference type="Proteomes" id="UP000595140"/>
    </source>
</evidence>
<dbReference type="OrthoDB" id="1932348at2759"/>
<dbReference type="InterPro" id="IPR036875">
    <property type="entry name" value="Znf_CCHC_sf"/>
</dbReference>
<dbReference type="InterPro" id="IPR001878">
    <property type="entry name" value="Znf_CCHC"/>
</dbReference>
<keyword evidence="5" id="KW-1185">Reference proteome</keyword>
<keyword evidence="1" id="KW-0479">Metal-binding</keyword>
<dbReference type="AlphaFoldDB" id="A0A484MTE7"/>
<dbReference type="Pfam" id="PF22936">
    <property type="entry name" value="Pol_BBD"/>
    <property type="match status" value="1"/>
</dbReference>
<accession>A0A484MTE7</accession>
<evidence type="ECO:0000256" key="2">
    <source>
        <dbReference type="SAM" id="MobiDB-lite"/>
    </source>
</evidence>
<dbReference type="Pfam" id="PF00098">
    <property type="entry name" value="zf-CCHC"/>
    <property type="match status" value="1"/>
</dbReference>
<feature type="region of interest" description="Disordered" evidence="2">
    <location>
        <begin position="1"/>
        <end position="45"/>
    </location>
</feature>
<name>A0A484MTE7_9ASTE</name>
<proteinExistence type="predicted"/>
<dbReference type="GO" id="GO:0003676">
    <property type="term" value="F:nucleic acid binding"/>
    <property type="evidence" value="ECO:0007669"/>
    <property type="project" value="InterPro"/>
</dbReference>
<dbReference type="InterPro" id="IPR012337">
    <property type="entry name" value="RNaseH-like_sf"/>
</dbReference>
<feature type="region of interest" description="Disordered" evidence="2">
    <location>
        <begin position="388"/>
        <end position="420"/>
    </location>
</feature>
<evidence type="ECO:0000313" key="4">
    <source>
        <dbReference type="EMBL" id="VFQ92090.1"/>
    </source>
</evidence>
<dbReference type="PROSITE" id="PS50158">
    <property type="entry name" value="ZF_CCHC"/>
    <property type="match status" value="1"/>
</dbReference>
<dbReference type="SUPFAM" id="SSF53098">
    <property type="entry name" value="Ribonuclease H-like"/>
    <property type="match status" value="1"/>
</dbReference>
<dbReference type="Pfam" id="PF14223">
    <property type="entry name" value="Retrotran_gag_2"/>
    <property type="match status" value="1"/>
</dbReference>
<dbReference type="SUPFAM" id="SSF57756">
    <property type="entry name" value="Retrovirus zinc finger-like domains"/>
    <property type="match status" value="1"/>
</dbReference>
<dbReference type="InterPro" id="IPR008906">
    <property type="entry name" value="HATC_C_dom"/>
</dbReference>
<sequence length="688" mass="75218">MGAVNRSLRRGKAKSTSDGSTSRGSRGRHSVSSFPTIPDHLIGDAMADEEFDQIYSGRGDANLPTLDSLFEDLDEAGLDNLDGDEEPTPQSNDVDVEAGLYGTVQEETAPPPPPKSKKGFAGIVGGLLVKKGKRAHSSTSSSGTTVSSHNELAMYQGVPCDYDDDDVDFDVLGWWKRNEHMFPCLGMLARQVLSVPSCDMEEDGKFRIEKFDGTDFSWWKMQIEDLLVQKDLDAVLGDKPEKMSDRDWAGLDRKAMSVIRLSLTKNVAFNILKEKTAKGIMEALSNMYEKPSAANKVFLIRELVNTKMKEGTSVTEHINKLNSILARLLSVGIKFDDEVQALLLLSSLPDSWSGTVTAVTGSVGPDGFTFDLIRDLVLGEDVRRKSSGESSGELLHVGRGRRNSRGSGSKNRQRSQSKTRDSSGVTCWKCKEVGHFRNQCPNDKKVNIAEGSASDEEVLLTCCAESSVDSWVMDSGASFHATHSGEAFQNLVIRDFGKVRLADDRALDVTGMGDIVLKTPVGFWTLKDVRVVPALKKSLISVRQLDEQGHEMKFRDGQWKVVKGNLVMARGKKRGSLYRVELPSEGVIVPVQKRNKVRFTESRGGSSRGASAKLPRRQWVRRTSIPAVGTSPENFLLSTESVCSQDVSGSGSVRLQWEPVGTEDESGADFAVTDVLELGRASTGLSVV</sequence>
<dbReference type="PANTHER" id="PTHR47592">
    <property type="entry name" value="PBF68 PROTEIN"/>
    <property type="match status" value="1"/>
</dbReference>
<dbReference type="InterPro" id="IPR054722">
    <property type="entry name" value="PolX-like_BBD"/>
</dbReference>
<organism evidence="4 5">
    <name type="scientific">Cuscuta campestris</name>
    <dbReference type="NCBI Taxonomy" id="132261"/>
    <lineage>
        <taxon>Eukaryota</taxon>
        <taxon>Viridiplantae</taxon>
        <taxon>Streptophyta</taxon>
        <taxon>Embryophyta</taxon>
        <taxon>Tracheophyta</taxon>
        <taxon>Spermatophyta</taxon>
        <taxon>Magnoliopsida</taxon>
        <taxon>eudicotyledons</taxon>
        <taxon>Gunneridae</taxon>
        <taxon>Pentapetalae</taxon>
        <taxon>asterids</taxon>
        <taxon>lamiids</taxon>
        <taxon>Solanales</taxon>
        <taxon>Convolvulaceae</taxon>
        <taxon>Cuscuteae</taxon>
        <taxon>Cuscuta</taxon>
        <taxon>Cuscuta subgen. Grammica</taxon>
        <taxon>Cuscuta sect. Cleistogrammica</taxon>
    </lineage>
</organism>
<dbReference type="GO" id="GO:0008270">
    <property type="term" value="F:zinc ion binding"/>
    <property type="evidence" value="ECO:0007669"/>
    <property type="project" value="UniProtKB-KW"/>
</dbReference>
<keyword evidence="1" id="KW-0862">Zinc</keyword>
<dbReference type="PANTHER" id="PTHR47592:SF27">
    <property type="entry name" value="OS08G0421700 PROTEIN"/>
    <property type="match status" value="1"/>
</dbReference>
<dbReference type="Pfam" id="PF05699">
    <property type="entry name" value="Dimer_Tnp_hAT"/>
    <property type="match status" value="1"/>
</dbReference>
<evidence type="ECO:0000256" key="1">
    <source>
        <dbReference type="PROSITE-ProRule" id="PRU00047"/>
    </source>
</evidence>
<protein>
    <recommendedName>
        <fullName evidence="3">CCHC-type domain-containing protein</fullName>
    </recommendedName>
</protein>
<evidence type="ECO:0000259" key="3">
    <source>
        <dbReference type="PROSITE" id="PS50158"/>
    </source>
</evidence>
<dbReference type="Gene3D" id="4.10.60.10">
    <property type="entry name" value="Zinc finger, CCHC-type"/>
    <property type="match status" value="1"/>
</dbReference>
<gene>
    <name evidence="4" type="ORF">CCAM_LOCUS33866</name>
</gene>
<feature type="domain" description="CCHC-type" evidence="3">
    <location>
        <begin position="427"/>
        <end position="442"/>
    </location>
</feature>
<dbReference type="GO" id="GO:0046983">
    <property type="term" value="F:protein dimerization activity"/>
    <property type="evidence" value="ECO:0007669"/>
    <property type="project" value="InterPro"/>
</dbReference>
<dbReference type="SMART" id="SM00343">
    <property type="entry name" value="ZnF_C2HC"/>
    <property type="match status" value="1"/>
</dbReference>